<sequence>MDYQSTIEDVATEARMAKREEIREKLRHLLNPPSMSAEKHKDVQGYPSKGWQEEGCVGRWQGFQALWGTYKIVSEQQHELRFLTYIPEDVGKENCPLLISWHGGGFFTGAANYVPWDAQYIADLAREVKAVVVSFNYRLLPYVNGRGLMSDVDDALNYIHAKTGLQDFLSREAPSIRIDRSKVMVTGESAGGFLAAYTWLKSPIQLTTVVLRYPMLAQYRREARGYGGVAISMEDYAWMAEAVIGEVERIKRMGEPMPAESSLHPPENMPGANILSSAGRWKDVFQHEDILQMLRSQKEKPRSCPRVFIVHGERDAASPVGNSISFKKEMDERDWANGKVELVVVQDMNHGFDYELTPEMEGCGWLKVLFPRLKQVWIDT</sequence>
<accession>A0A6G1J650</accession>
<dbReference type="SUPFAM" id="SSF53474">
    <property type="entry name" value="alpha/beta-Hydrolases"/>
    <property type="match status" value="1"/>
</dbReference>
<proteinExistence type="predicted"/>
<dbReference type="InterPro" id="IPR013094">
    <property type="entry name" value="AB_hydrolase_3"/>
</dbReference>
<feature type="domain" description="Alpha/beta hydrolase fold-3" evidence="1">
    <location>
        <begin position="99"/>
        <end position="259"/>
    </location>
</feature>
<name>A0A6G1J650_9PLEO</name>
<dbReference type="GO" id="GO:0016787">
    <property type="term" value="F:hydrolase activity"/>
    <property type="evidence" value="ECO:0007669"/>
    <property type="project" value="UniProtKB-KW"/>
</dbReference>
<evidence type="ECO:0000313" key="3">
    <source>
        <dbReference type="Proteomes" id="UP000799291"/>
    </source>
</evidence>
<dbReference type="Proteomes" id="UP000799291">
    <property type="component" value="Unassembled WGS sequence"/>
</dbReference>
<keyword evidence="3" id="KW-1185">Reference proteome</keyword>
<organism evidence="2 3">
    <name type="scientific">Lentithecium fluviatile CBS 122367</name>
    <dbReference type="NCBI Taxonomy" id="1168545"/>
    <lineage>
        <taxon>Eukaryota</taxon>
        <taxon>Fungi</taxon>
        <taxon>Dikarya</taxon>
        <taxon>Ascomycota</taxon>
        <taxon>Pezizomycotina</taxon>
        <taxon>Dothideomycetes</taxon>
        <taxon>Pleosporomycetidae</taxon>
        <taxon>Pleosporales</taxon>
        <taxon>Massarineae</taxon>
        <taxon>Lentitheciaceae</taxon>
        <taxon>Lentithecium</taxon>
    </lineage>
</organism>
<gene>
    <name evidence="2" type="ORF">K458DRAFT_402567</name>
</gene>
<dbReference type="InterPro" id="IPR029058">
    <property type="entry name" value="AB_hydrolase_fold"/>
</dbReference>
<dbReference type="PANTHER" id="PTHR23024">
    <property type="entry name" value="ARYLACETAMIDE DEACETYLASE"/>
    <property type="match status" value="1"/>
</dbReference>
<dbReference type="AlphaFoldDB" id="A0A6G1J650"/>
<dbReference type="OrthoDB" id="19653at2759"/>
<dbReference type="InterPro" id="IPR050466">
    <property type="entry name" value="Carboxylest/Gibb_receptor"/>
</dbReference>
<evidence type="ECO:0000313" key="2">
    <source>
        <dbReference type="EMBL" id="KAF2686024.1"/>
    </source>
</evidence>
<protein>
    <submittedName>
        <fullName evidence="2">Alpha/beta-hydrolase</fullName>
    </submittedName>
</protein>
<evidence type="ECO:0000259" key="1">
    <source>
        <dbReference type="Pfam" id="PF07859"/>
    </source>
</evidence>
<dbReference type="Gene3D" id="3.40.50.1820">
    <property type="entry name" value="alpha/beta hydrolase"/>
    <property type="match status" value="1"/>
</dbReference>
<reference evidence="2" key="1">
    <citation type="journal article" date="2020" name="Stud. Mycol.">
        <title>101 Dothideomycetes genomes: a test case for predicting lifestyles and emergence of pathogens.</title>
        <authorList>
            <person name="Haridas S."/>
            <person name="Albert R."/>
            <person name="Binder M."/>
            <person name="Bloem J."/>
            <person name="Labutti K."/>
            <person name="Salamov A."/>
            <person name="Andreopoulos B."/>
            <person name="Baker S."/>
            <person name="Barry K."/>
            <person name="Bills G."/>
            <person name="Bluhm B."/>
            <person name="Cannon C."/>
            <person name="Castanera R."/>
            <person name="Culley D."/>
            <person name="Daum C."/>
            <person name="Ezra D."/>
            <person name="Gonzalez J."/>
            <person name="Henrissat B."/>
            <person name="Kuo A."/>
            <person name="Liang C."/>
            <person name="Lipzen A."/>
            <person name="Lutzoni F."/>
            <person name="Magnuson J."/>
            <person name="Mondo S."/>
            <person name="Nolan M."/>
            <person name="Ohm R."/>
            <person name="Pangilinan J."/>
            <person name="Park H.-J."/>
            <person name="Ramirez L."/>
            <person name="Alfaro M."/>
            <person name="Sun H."/>
            <person name="Tritt A."/>
            <person name="Yoshinaga Y."/>
            <person name="Zwiers L.-H."/>
            <person name="Turgeon B."/>
            <person name="Goodwin S."/>
            <person name="Spatafora J."/>
            <person name="Crous P."/>
            <person name="Grigoriev I."/>
        </authorList>
    </citation>
    <scope>NUCLEOTIDE SEQUENCE</scope>
    <source>
        <strain evidence="2">CBS 122367</strain>
    </source>
</reference>
<dbReference type="PANTHER" id="PTHR23024:SF339">
    <property type="entry name" value="ALPHA_BETA HYDROLASE FOLD-3 DOMAIN-CONTAINING PROTEIN"/>
    <property type="match status" value="1"/>
</dbReference>
<dbReference type="Pfam" id="PF07859">
    <property type="entry name" value="Abhydrolase_3"/>
    <property type="match status" value="1"/>
</dbReference>
<keyword evidence="2" id="KW-0378">Hydrolase</keyword>
<dbReference type="EMBL" id="MU005577">
    <property type="protein sequence ID" value="KAF2686024.1"/>
    <property type="molecule type" value="Genomic_DNA"/>
</dbReference>